<evidence type="ECO:0000256" key="7">
    <source>
        <dbReference type="ARBA" id="ARBA00022984"/>
    </source>
</evidence>
<dbReference type="InterPro" id="IPR013792">
    <property type="entry name" value="RNA3'P_cycl/enolpyr_Trfase_a/b"/>
</dbReference>
<dbReference type="GO" id="GO:0005737">
    <property type="term" value="C:cytoplasm"/>
    <property type="evidence" value="ECO:0007669"/>
    <property type="project" value="UniProtKB-SubCell"/>
</dbReference>
<evidence type="ECO:0000259" key="13">
    <source>
        <dbReference type="Pfam" id="PF00275"/>
    </source>
</evidence>
<dbReference type="RefSeq" id="WP_130094207.1">
    <property type="nucleotide sequence ID" value="NZ_SETE01000005.1"/>
</dbReference>
<evidence type="ECO:0000256" key="12">
    <source>
        <dbReference type="HAMAP-Rule" id="MF_00111"/>
    </source>
</evidence>
<dbReference type="GO" id="GO:0008760">
    <property type="term" value="F:UDP-N-acetylglucosamine 1-carboxyvinyltransferase activity"/>
    <property type="evidence" value="ECO:0007669"/>
    <property type="project" value="UniProtKB-UniRule"/>
</dbReference>
<evidence type="ECO:0000256" key="2">
    <source>
        <dbReference type="ARBA" id="ARBA00004752"/>
    </source>
</evidence>
<comment type="function">
    <text evidence="12">Cell wall formation. Adds enolpyruvyl to UDP-N-acetylglucosamine.</text>
</comment>
<comment type="catalytic activity">
    <reaction evidence="11 12">
        <text>phosphoenolpyruvate + UDP-N-acetyl-alpha-D-glucosamine = UDP-N-acetyl-3-O-(1-carboxyvinyl)-alpha-D-glucosamine + phosphate</text>
        <dbReference type="Rhea" id="RHEA:18681"/>
        <dbReference type="ChEBI" id="CHEBI:43474"/>
        <dbReference type="ChEBI" id="CHEBI:57705"/>
        <dbReference type="ChEBI" id="CHEBI:58702"/>
        <dbReference type="ChEBI" id="CHEBI:68483"/>
        <dbReference type="EC" id="2.5.1.7"/>
    </reaction>
</comment>
<dbReference type="AlphaFoldDB" id="A0A4Q4KJ65"/>
<comment type="similarity">
    <text evidence="10 12">Belongs to the EPSP synthase family. MurA subfamily.</text>
</comment>
<comment type="pathway">
    <text evidence="2 12">Cell wall biogenesis; peptidoglycan biosynthesis.</text>
</comment>
<keyword evidence="5 12" id="KW-0808">Transferase</keyword>
<keyword evidence="4 12" id="KW-0132">Cell division</keyword>
<keyword evidence="8 12" id="KW-0131">Cell cycle</keyword>
<dbReference type="EC" id="2.5.1.7" evidence="12"/>
<evidence type="ECO:0000256" key="6">
    <source>
        <dbReference type="ARBA" id="ARBA00022960"/>
    </source>
</evidence>
<dbReference type="GO" id="GO:0009252">
    <property type="term" value="P:peptidoglycan biosynthetic process"/>
    <property type="evidence" value="ECO:0007669"/>
    <property type="project" value="UniProtKB-UniRule"/>
</dbReference>
<dbReference type="NCBIfam" id="NF006873">
    <property type="entry name" value="PRK09369.1"/>
    <property type="match status" value="1"/>
</dbReference>
<dbReference type="OrthoDB" id="9803760at2"/>
<dbReference type="GO" id="GO:0008360">
    <property type="term" value="P:regulation of cell shape"/>
    <property type="evidence" value="ECO:0007669"/>
    <property type="project" value="UniProtKB-KW"/>
</dbReference>
<dbReference type="GO" id="GO:0051301">
    <property type="term" value="P:cell division"/>
    <property type="evidence" value="ECO:0007669"/>
    <property type="project" value="UniProtKB-KW"/>
</dbReference>
<evidence type="ECO:0000256" key="4">
    <source>
        <dbReference type="ARBA" id="ARBA00022618"/>
    </source>
</evidence>
<accession>A0A4Q4KJ65</accession>
<keyword evidence="15" id="KW-1185">Reference proteome</keyword>
<dbReference type="SUPFAM" id="SSF55205">
    <property type="entry name" value="EPT/RTPC-like"/>
    <property type="match status" value="1"/>
</dbReference>
<evidence type="ECO:0000256" key="11">
    <source>
        <dbReference type="ARBA" id="ARBA00047527"/>
    </source>
</evidence>
<evidence type="ECO:0000313" key="14">
    <source>
        <dbReference type="EMBL" id="RYM32870.1"/>
    </source>
</evidence>
<feature type="binding site" evidence="12">
    <location>
        <position position="319"/>
    </location>
    <ligand>
        <name>UDP-N-acetyl-alpha-D-glucosamine</name>
        <dbReference type="ChEBI" id="CHEBI:57705"/>
    </ligand>
</feature>
<keyword evidence="9 12" id="KW-0961">Cell wall biogenesis/degradation</keyword>
<dbReference type="InterPro" id="IPR050068">
    <property type="entry name" value="MurA_subfamily"/>
</dbReference>
<organism evidence="14 15">
    <name type="scientific">Brumimicrobium glaciale</name>
    <dbReference type="NCBI Taxonomy" id="200475"/>
    <lineage>
        <taxon>Bacteria</taxon>
        <taxon>Pseudomonadati</taxon>
        <taxon>Bacteroidota</taxon>
        <taxon>Flavobacteriia</taxon>
        <taxon>Flavobacteriales</taxon>
        <taxon>Crocinitomicaceae</taxon>
        <taxon>Brumimicrobium</taxon>
    </lineage>
</organism>
<reference evidence="14 15" key="1">
    <citation type="submission" date="2019-02" db="EMBL/GenBank/DDBJ databases">
        <title>Genome sequence of the sea-ice species Brumimicrobium glaciale.</title>
        <authorList>
            <person name="Bowman J.P."/>
        </authorList>
    </citation>
    <scope>NUCLEOTIDE SEQUENCE [LARGE SCALE GENOMIC DNA]</scope>
    <source>
        <strain evidence="14 15">IC156</strain>
    </source>
</reference>
<sequence>MASFEIHGGKKLKGEVIPQGAKNEALQILCAVLLTPEKVTISNLPDIIDVNKLISLLQAMGVKIEKVEKGTYIFQAKDLNLDYLKSKDFKERASGLRGSVMIIGPLLSRFGKAFMPKPGGDKIGRRRLDTHFEGLIKLGANFNFDSKEHFYTVEAKKLEGVYIHMDEASVTGTANIVMAASLAKGKTTIYNAACEPYLQQLCKMLNNMGANITGIGSNLLHIEGVKELAGCYHRILPDMIEIGSFIGLAAMTQSEITIKDVGYEHLGIIPTIFKRLGIKLERRGDDIFVPAQESYEIDTFIDGSILTVSDAPWPGFTPDLLSIVLVVATQAKGSVLIHQRMFESRLFFVDKLIDMGAQIILCDPHRATVIGMNRQNALRGIQMTSPDIRAGVSLLIAALSAEGKSVIHNIEQIDRGYQDIDIRLNNLGADIRRV</sequence>
<dbReference type="UniPathway" id="UPA00219"/>
<dbReference type="PANTHER" id="PTHR43783">
    <property type="entry name" value="UDP-N-ACETYLGLUCOSAMINE 1-CARBOXYVINYLTRANSFERASE"/>
    <property type="match status" value="1"/>
</dbReference>
<protein>
    <recommendedName>
        <fullName evidence="12">UDP-N-acetylglucosamine 1-carboxyvinyltransferase</fullName>
        <ecNumber evidence="12">2.5.1.7</ecNumber>
    </recommendedName>
    <alternativeName>
        <fullName evidence="12">Enoylpyruvate transferase</fullName>
    </alternativeName>
    <alternativeName>
        <fullName evidence="12">UDP-N-acetylglucosamine enolpyruvyl transferase</fullName>
        <shortName evidence="12">EPT</shortName>
    </alternativeName>
</protein>
<dbReference type="InterPro" id="IPR001986">
    <property type="entry name" value="Enolpyruvate_Tfrase_dom"/>
</dbReference>
<dbReference type="CDD" id="cd01555">
    <property type="entry name" value="UdpNAET"/>
    <property type="match status" value="1"/>
</dbReference>
<keyword evidence="3 12" id="KW-0963">Cytoplasm</keyword>
<dbReference type="Proteomes" id="UP000293952">
    <property type="component" value="Unassembled WGS sequence"/>
</dbReference>
<gene>
    <name evidence="12 14" type="primary">murA</name>
    <name evidence="14" type="ORF">ERX46_12495</name>
</gene>
<name>A0A4Q4KJ65_9FLAO</name>
<dbReference type="NCBIfam" id="TIGR01072">
    <property type="entry name" value="murA"/>
    <property type="match status" value="1"/>
</dbReference>
<evidence type="ECO:0000256" key="8">
    <source>
        <dbReference type="ARBA" id="ARBA00023306"/>
    </source>
</evidence>
<feature type="active site" description="Proton donor" evidence="12">
    <location>
        <position position="121"/>
    </location>
</feature>
<evidence type="ECO:0000256" key="5">
    <source>
        <dbReference type="ARBA" id="ARBA00022679"/>
    </source>
</evidence>
<evidence type="ECO:0000313" key="15">
    <source>
        <dbReference type="Proteomes" id="UP000293952"/>
    </source>
</evidence>
<dbReference type="GO" id="GO:0019277">
    <property type="term" value="P:UDP-N-acetylgalactosamine biosynthetic process"/>
    <property type="evidence" value="ECO:0007669"/>
    <property type="project" value="InterPro"/>
</dbReference>
<dbReference type="PANTHER" id="PTHR43783:SF1">
    <property type="entry name" value="UDP-N-ACETYLGLUCOSAMINE 1-CARBOXYVINYLTRANSFERASE"/>
    <property type="match status" value="1"/>
</dbReference>
<dbReference type="InterPro" id="IPR005750">
    <property type="entry name" value="UDP_GlcNAc_COvinyl_MurA"/>
</dbReference>
<evidence type="ECO:0000256" key="1">
    <source>
        <dbReference type="ARBA" id="ARBA00004496"/>
    </source>
</evidence>
<dbReference type="Pfam" id="PF00275">
    <property type="entry name" value="EPSP_synthase"/>
    <property type="match status" value="1"/>
</dbReference>
<dbReference type="Gene3D" id="3.65.10.10">
    <property type="entry name" value="Enolpyruvate transferase domain"/>
    <property type="match status" value="2"/>
</dbReference>
<feature type="domain" description="Enolpyruvate transferase" evidence="13">
    <location>
        <begin position="7"/>
        <end position="420"/>
    </location>
</feature>
<dbReference type="GO" id="GO:0071555">
    <property type="term" value="P:cell wall organization"/>
    <property type="evidence" value="ECO:0007669"/>
    <property type="project" value="UniProtKB-KW"/>
</dbReference>
<dbReference type="HAMAP" id="MF_00111">
    <property type="entry name" value="MurA"/>
    <property type="match status" value="1"/>
</dbReference>
<dbReference type="EMBL" id="SETE01000005">
    <property type="protein sequence ID" value="RYM32870.1"/>
    <property type="molecule type" value="Genomic_DNA"/>
</dbReference>
<feature type="binding site" evidence="12">
    <location>
        <position position="341"/>
    </location>
    <ligand>
        <name>UDP-N-acetyl-alpha-D-glucosamine</name>
        <dbReference type="ChEBI" id="CHEBI:57705"/>
    </ligand>
</feature>
<feature type="binding site" evidence="12">
    <location>
        <position position="97"/>
    </location>
    <ligand>
        <name>UDP-N-acetyl-alpha-D-glucosamine</name>
        <dbReference type="ChEBI" id="CHEBI:57705"/>
    </ligand>
</feature>
<comment type="caution">
    <text evidence="14">The sequence shown here is derived from an EMBL/GenBank/DDBJ whole genome shotgun (WGS) entry which is preliminary data.</text>
</comment>
<comment type="subcellular location">
    <subcellularLocation>
        <location evidence="1 12">Cytoplasm</location>
    </subcellularLocation>
</comment>
<proteinExistence type="inferred from homology"/>
<keyword evidence="6 12" id="KW-0133">Cell shape</keyword>
<comment type="caution">
    <text evidence="12">Lacks conserved residue(s) required for the propagation of feature annotation.</text>
</comment>
<evidence type="ECO:0000256" key="9">
    <source>
        <dbReference type="ARBA" id="ARBA00023316"/>
    </source>
</evidence>
<feature type="binding site" evidence="12">
    <location>
        <begin position="22"/>
        <end position="23"/>
    </location>
    <ligand>
        <name>phosphoenolpyruvate</name>
        <dbReference type="ChEBI" id="CHEBI:58702"/>
    </ligand>
</feature>
<evidence type="ECO:0000256" key="3">
    <source>
        <dbReference type="ARBA" id="ARBA00022490"/>
    </source>
</evidence>
<keyword evidence="7 12" id="KW-0573">Peptidoglycan synthesis</keyword>
<evidence type="ECO:0000256" key="10">
    <source>
        <dbReference type="ARBA" id="ARBA00038367"/>
    </source>
</evidence>
<dbReference type="InterPro" id="IPR036968">
    <property type="entry name" value="Enolpyruvate_Tfrase_sf"/>
</dbReference>